<dbReference type="NCBIfam" id="TIGR01976">
    <property type="entry name" value="am_tr_V_VC1184"/>
    <property type="match status" value="1"/>
</dbReference>
<evidence type="ECO:0000259" key="1">
    <source>
        <dbReference type="Pfam" id="PF00266"/>
    </source>
</evidence>
<evidence type="ECO:0000313" key="2">
    <source>
        <dbReference type="EMBL" id="MBM7572285.1"/>
    </source>
</evidence>
<dbReference type="PANTHER" id="PTHR43586:SF21">
    <property type="entry name" value="PYRIDOXAL PHOSPHATE (PLP)-DEPENDENT ASPARTATE AMINOTRANSFERASE SUPERFAMILY"/>
    <property type="match status" value="1"/>
</dbReference>
<dbReference type="RefSeq" id="WP_204500579.1">
    <property type="nucleotide sequence ID" value="NZ_JAFBDR010000016.1"/>
</dbReference>
<sequence>MNQNLVTFPVETIREQFPALKRQCNGKSAVYFDGPGGSQVVQSSIEAITSYMRNGGANLHGAFPSSVETEHTIEEARKAVGDLLGVKDKEVAFGANMTTLAFSIARALAKGWKQGDEIVVTELDHRANVDPWITVANDLGLKIRWIKVDPQSLTLQYDELHELINENTKLVAIGLASNAVGTINDVAKIATKAKEVGALVAVDAVHAVPHIPINRDSLQADILLCSAYKFFGPHIGIAAIKSDVFESLEPYKLVPAPSYIPDKLETGTQNHEGIAGIRPAIEFFANLGDGTSRRDKIISGIERVEVYENSLASKIRGELASLNKVTLYQADSSVPKTPTIAFQVKGITPEEVCRKLSDQSAIFIASGDFYATTLANKLGINKSGGWIRAGLAPYNTEKEANHFIEAIKQL</sequence>
<reference evidence="2 3" key="1">
    <citation type="submission" date="2021-01" db="EMBL/GenBank/DDBJ databases">
        <title>Genomic Encyclopedia of Type Strains, Phase IV (KMG-IV): sequencing the most valuable type-strain genomes for metagenomic binning, comparative biology and taxonomic classification.</title>
        <authorList>
            <person name="Goeker M."/>
        </authorList>
    </citation>
    <scope>NUCLEOTIDE SEQUENCE [LARGE SCALE GENOMIC DNA]</scope>
    <source>
        <strain evidence="2 3">DSM 23711</strain>
    </source>
</reference>
<dbReference type="InterPro" id="IPR015421">
    <property type="entry name" value="PyrdxlP-dep_Trfase_major"/>
</dbReference>
<comment type="caution">
    <text evidence="2">The sequence shown here is derived from an EMBL/GenBank/DDBJ whole genome shotgun (WGS) entry which is preliminary data.</text>
</comment>
<keyword evidence="3" id="KW-1185">Reference proteome</keyword>
<name>A0ABS2N2C8_9BACI</name>
<gene>
    <name evidence="2" type="ORF">JOC48_002788</name>
</gene>
<feature type="domain" description="Aminotransferase class V" evidence="1">
    <location>
        <begin position="30"/>
        <end position="401"/>
    </location>
</feature>
<dbReference type="SUPFAM" id="SSF53383">
    <property type="entry name" value="PLP-dependent transferases"/>
    <property type="match status" value="1"/>
</dbReference>
<dbReference type="PANTHER" id="PTHR43586">
    <property type="entry name" value="CYSTEINE DESULFURASE"/>
    <property type="match status" value="1"/>
</dbReference>
<dbReference type="InterPro" id="IPR015424">
    <property type="entry name" value="PyrdxlP-dep_Trfase"/>
</dbReference>
<evidence type="ECO:0000313" key="3">
    <source>
        <dbReference type="Proteomes" id="UP001296943"/>
    </source>
</evidence>
<proteinExistence type="predicted"/>
<dbReference type="InterPro" id="IPR000192">
    <property type="entry name" value="Aminotrans_V_dom"/>
</dbReference>
<dbReference type="InterPro" id="IPR015422">
    <property type="entry name" value="PyrdxlP-dep_Trfase_small"/>
</dbReference>
<dbReference type="EMBL" id="JAFBDR010000016">
    <property type="protein sequence ID" value="MBM7572285.1"/>
    <property type="molecule type" value="Genomic_DNA"/>
</dbReference>
<accession>A0ABS2N2C8</accession>
<dbReference type="Gene3D" id="3.40.640.10">
    <property type="entry name" value="Type I PLP-dependent aspartate aminotransferase-like (Major domain)"/>
    <property type="match status" value="1"/>
</dbReference>
<dbReference type="Proteomes" id="UP001296943">
    <property type="component" value="Unassembled WGS sequence"/>
</dbReference>
<organism evidence="2 3">
    <name type="scientific">Aquibacillus albus</name>
    <dbReference type="NCBI Taxonomy" id="1168171"/>
    <lineage>
        <taxon>Bacteria</taxon>
        <taxon>Bacillati</taxon>
        <taxon>Bacillota</taxon>
        <taxon>Bacilli</taxon>
        <taxon>Bacillales</taxon>
        <taxon>Bacillaceae</taxon>
        <taxon>Aquibacillus</taxon>
    </lineage>
</organism>
<dbReference type="Pfam" id="PF00266">
    <property type="entry name" value="Aminotran_5"/>
    <property type="match status" value="1"/>
</dbReference>
<dbReference type="Gene3D" id="3.90.1150.10">
    <property type="entry name" value="Aspartate Aminotransferase, domain 1"/>
    <property type="match status" value="1"/>
</dbReference>
<dbReference type="InterPro" id="IPR011340">
    <property type="entry name" value="Cys_dSase-rel"/>
</dbReference>
<protein>
    <submittedName>
        <fullName evidence="2">Cysteine desulfurase family protein (TIGR01976 family)</fullName>
    </submittedName>
</protein>